<evidence type="ECO:0000259" key="9">
    <source>
        <dbReference type="PROSITE" id="PS50109"/>
    </source>
</evidence>
<gene>
    <name evidence="10" type="primary">prsK</name>
    <name evidence="10" type="ORF">C9I94_23260</name>
</gene>
<evidence type="ECO:0000256" key="3">
    <source>
        <dbReference type="ARBA" id="ARBA00022679"/>
    </source>
</evidence>
<evidence type="ECO:0000256" key="5">
    <source>
        <dbReference type="ARBA" id="ARBA00022777"/>
    </source>
</evidence>
<keyword evidence="8" id="KW-0812">Transmembrane</keyword>
<keyword evidence="8" id="KW-1133">Transmembrane helix</keyword>
<protein>
    <recommendedName>
        <fullName evidence="2">histidine kinase</fullName>
        <ecNumber evidence="2">2.7.13.3</ecNumber>
    </recommendedName>
</protein>
<comment type="caution">
    <text evidence="10">The sequence shown here is derived from an EMBL/GenBank/DDBJ whole genome shotgun (WGS) entry which is preliminary data.</text>
</comment>
<keyword evidence="11" id="KW-1185">Reference proteome</keyword>
<dbReference type="SUPFAM" id="SSF55874">
    <property type="entry name" value="ATPase domain of HSP90 chaperone/DNA topoisomerase II/histidine kinase"/>
    <property type="match status" value="1"/>
</dbReference>
<reference evidence="10 11" key="1">
    <citation type="submission" date="2018-01" db="EMBL/GenBank/DDBJ databases">
        <title>Whole genome sequencing of Histamine producing bacteria.</title>
        <authorList>
            <person name="Butler K."/>
        </authorList>
    </citation>
    <scope>NUCLEOTIDE SEQUENCE [LARGE SCALE GENOMIC DNA]</scope>
    <source>
        <strain evidence="10 11">DSM 24669</strain>
    </source>
</reference>
<evidence type="ECO:0000256" key="2">
    <source>
        <dbReference type="ARBA" id="ARBA00012438"/>
    </source>
</evidence>
<dbReference type="PANTHER" id="PTHR43065:SF46">
    <property type="entry name" value="C4-DICARBOXYLATE TRANSPORT SENSOR PROTEIN DCTB"/>
    <property type="match status" value="1"/>
</dbReference>
<keyword evidence="8" id="KW-0472">Membrane</keyword>
<dbReference type="EC" id="2.7.13.3" evidence="2"/>
<feature type="transmembrane region" description="Helical" evidence="8">
    <location>
        <begin position="255"/>
        <end position="277"/>
    </location>
</feature>
<feature type="domain" description="Histidine kinase" evidence="9">
    <location>
        <begin position="475"/>
        <end position="685"/>
    </location>
</feature>
<evidence type="ECO:0000256" key="7">
    <source>
        <dbReference type="ARBA" id="ARBA00023012"/>
    </source>
</evidence>
<dbReference type="Proteomes" id="UP000240481">
    <property type="component" value="Unassembled WGS sequence"/>
</dbReference>
<evidence type="ECO:0000256" key="4">
    <source>
        <dbReference type="ARBA" id="ARBA00022741"/>
    </source>
</evidence>
<sequence length="693" mass="77948">MRIVNILVSNVGFAFSGIGFVFLFLLLLTTKKQSLQKKLLYLICLCGVLWSLTSYSQFTAQWGIAPVLLTESCLNIAFFLLLTSSLSNHQTLPHAIASSLHKGLLITLLIMAALAAVRIFSPILNLKMFLLLHLGQAIIGLWATEQLYRRTHRSETWTIKPLCLGLGVFFAYHFALYSDALLTNSIERGFWVGRGWIAVLTIPLILLTARRVSNWGSRVYVSRDVIYHSTLLLVAGGYLLIMAIVGYYLKIQGQTWGSLAQSLFFALSGIVFASLFLSESFRNNLKVFITKHFFANKYEYRVEWMKVAELLDNQESSPYDSALQAMVRPFGCEQALLAIKENGKFKIKSDYQTEKHHHNAQQLLDLLANHAVEHQWIIDIAQLKNGGEKTPFAIEPQQLPSEHPFSYVVPLTCSTGVKGVYLLSQPTSTDQLNWEDRDLMRAISMQLSVYLNVHHANQKLAESRQFDTFNRMSAFLVHDLKNVVAQLQLINKNAIKHKHNPEFIDDAFETVESAVGRLNKVLHQLNNKRLDKQQTQSINLINTLQAVCERRAVSMPKPTLFLPSETSHLISNHRLSADGERLSNILGHLIQNAQDATQPEGNVNVITEFKSDYFVISIKDNGTGMSQEFIESRLFKPFDTTKGNAGMGIGAYDAKQFIEELGGYIDVESSVGKGTCFHVHIPAITQNQAVIEK</sequence>
<dbReference type="AlphaFoldDB" id="A0A2T3NTZ8"/>
<dbReference type="PANTHER" id="PTHR43065">
    <property type="entry name" value="SENSOR HISTIDINE KINASE"/>
    <property type="match status" value="1"/>
</dbReference>
<accession>A0A2T3NTZ8</accession>
<evidence type="ECO:0000256" key="1">
    <source>
        <dbReference type="ARBA" id="ARBA00000085"/>
    </source>
</evidence>
<evidence type="ECO:0000313" key="11">
    <source>
        <dbReference type="Proteomes" id="UP000240481"/>
    </source>
</evidence>
<dbReference type="GO" id="GO:0004673">
    <property type="term" value="F:protein histidine kinase activity"/>
    <property type="evidence" value="ECO:0007669"/>
    <property type="project" value="UniProtKB-EC"/>
</dbReference>
<dbReference type="InterPro" id="IPR014265">
    <property type="entry name" value="XrtA/PrsK"/>
</dbReference>
<dbReference type="InterPro" id="IPR003594">
    <property type="entry name" value="HATPase_dom"/>
</dbReference>
<comment type="catalytic activity">
    <reaction evidence="1">
        <text>ATP + protein L-histidine = ADP + protein N-phospho-L-histidine.</text>
        <dbReference type="EC" id="2.7.13.3"/>
    </reaction>
</comment>
<dbReference type="GO" id="GO:0000160">
    <property type="term" value="P:phosphorelay signal transduction system"/>
    <property type="evidence" value="ECO:0007669"/>
    <property type="project" value="UniProtKB-KW"/>
</dbReference>
<evidence type="ECO:0000256" key="6">
    <source>
        <dbReference type="ARBA" id="ARBA00022840"/>
    </source>
</evidence>
<dbReference type="InterPro" id="IPR004358">
    <property type="entry name" value="Sig_transdc_His_kin-like_C"/>
</dbReference>
<feature type="transmembrane region" description="Helical" evidence="8">
    <location>
        <begin position="64"/>
        <end position="82"/>
    </location>
</feature>
<feature type="transmembrane region" description="Helical" evidence="8">
    <location>
        <begin position="6"/>
        <end position="27"/>
    </location>
</feature>
<dbReference type="PRINTS" id="PR00344">
    <property type="entry name" value="BCTRLSENSOR"/>
</dbReference>
<dbReference type="InterPro" id="IPR036890">
    <property type="entry name" value="HATPase_C_sf"/>
</dbReference>
<dbReference type="Pfam" id="PF02518">
    <property type="entry name" value="HATPase_c"/>
    <property type="match status" value="1"/>
</dbReference>
<keyword evidence="4" id="KW-0547">Nucleotide-binding</keyword>
<name>A0A2T3NTZ8_9GAMM</name>
<keyword evidence="6" id="KW-0067">ATP-binding</keyword>
<feature type="transmembrane region" description="Helical" evidence="8">
    <location>
        <begin position="39"/>
        <end position="58"/>
    </location>
</feature>
<evidence type="ECO:0000313" key="10">
    <source>
        <dbReference type="EMBL" id="PSW19728.1"/>
    </source>
</evidence>
<feature type="transmembrane region" description="Helical" evidence="8">
    <location>
        <begin position="103"/>
        <end position="120"/>
    </location>
</feature>
<proteinExistence type="predicted"/>
<dbReference type="PROSITE" id="PS50109">
    <property type="entry name" value="HIS_KIN"/>
    <property type="match status" value="1"/>
</dbReference>
<feature type="transmembrane region" description="Helical" evidence="8">
    <location>
        <begin position="195"/>
        <end position="213"/>
    </location>
</feature>
<dbReference type="InterPro" id="IPR005467">
    <property type="entry name" value="His_kinase_dom"/>
</dbReference>
<feature type="transmembrane region" description="Helical" evidence="8">
    <location>
        <begin position="225"/>
        <end position="249"/>
    </location>
</feature>
<keyword evidence="3" id="KW-0808">Transferase</keyword>
<dbReference type="Gene3D" id="3.30.565.10">
    <property type="entry name" value="Histidine kinase-like ATPase, C-terminal domain"/>
    <property type="match status" value="1"/>
</dbReference>
<evidence type="ECO:0000256" key="8">
    <source>
        <dbReference type="SAM" id="Phobius"/>
    </source>
</evidence>
<feature type="transmembrane region" description="Helical" evidence="8">
    <location>
        <begin position="156"/>
        <end position="175"/>
    </location>
</feature>
<dbReference type="SMART" id="SM00387">
    <property type="entry name" value="HATPase_c"/>
    <property type="match status" value="1"/>
</dbReference>
<dbReference type="NCBIfam" id="TIGR02916">
    <property type="entry name" value="PEP_his_kin"/>
    <property type="match status" value="1"/>
</dbReference>
<dbReference type="EMBL" id="PYLZ01000019">
    <property type="protein sequence ID" value="PSW19728.1"/>
    <property type="molecule type" value="Genomic_DNA"/>
</dbReference>
<dbReference type="STRING" id="680026.AB733_19440"/>
<dbReference type="OrthoDB" id="9785691at2"/>
<organism evidence="10 11">
    <name type="scientific">Photobacterium swingsii</name>
    <dbReference type="NCBI Taxonomy" id="680026"/>
    <lineage>
        <taxon>Bacteria</taxon>
        <taxon>Pseudomonadati</taxon>
        <taxon>Pseudomonadota</taxon>
        <taxon>Gammaproteobacteria</taxon>
        <taxon>Vibrionales</taxon>
        <taxon>Vibrionaceae</taxon>
        <taxon>Photobacterium</taxon>
    </lineage>
</organism>
<keyword evidence="5 10" id="KW-0418">Kinase</keyword>
<keyword evidence="7" id="KW-0902">Two-component regulatory system</keyword>
<dbReference type="GO" id="GO:0005524">
    <property type="term" value="F:ATP binding"/>
    <property type="evidence" value="ECO:0007669"/>
    <property type="project" value="UniProtKB-KW"/>
</dbReference>
<feature type="transmembrane region" description="Helical" evidence="8">
    <location>
        <begin position="126"/>
        <end position="144"/>
    </location>
</feature>
<dbReference type="SUPFAM" id="SSF55781">
    <property type="entry name" value="GAF domain-like"/>
    <property type="match status" value="1"/>
</dbReference>